<accession>X1PK26</accession>
<evidence type="ECO:0000313" key="1">
    <source>
        <dbReference type="EMBL" id="GAI56617.1"/>
    </source>
</evidence>
<gene>
    <name evidence="1" type="ORF">S06H3_55222</name>
</gene>
<dbReference type="AlphaFoldDB" id="X1PK26"/>
<dbReference type="Gene3D" id="2.60.120.560">
    <property type="entry name" value="Exo-inulinase, domain 1"/>
    <property type="match status" value="1"/>
</dbReference>
<dbReference type="EMBL" id="BARV01035382">
    <property type="protein sequence ID" value="GAI56617.1"/>
    <property type="molecule type" value="Genomic_DNA"/>
</dbReference>
<name>X1PK26_9ZZZZ</name>
<proteinExistence type="predicted"/>
<comment type="caution">
    <text evidence="1">The sequence shown here is derived from an EMBL/GenBank/DDBJ whole genome shotgun (WGS) entry which is preliminary data.</text>
</comment>
<organism evidence="1">
    <name type="scientific">marine sediment metagenome</name>
    <dbReference type="NCBI Taxonomy" id="412755"/>
    <lineage>
        <taxon>unclassified sequences</taxon>
        <taxon>metagenomes</taxon>
        <taxon>ecological metagenomes</taxon>
    </lineage>
</organism>
<protein>
    <submittedName>
        <fullName evidence="1">Uncharacterized protein</fullName>
    </submittedName>
</protein>
<reference evidence="1" key="1">
    <citation type="journal article" date="2014" name="Front. Microbiol.">
        <title>High frequency of phylogenetically diverse reductive dehalogenase-homologous genes in deep subseafloor sedimentary metagenomes.</title>
        <authorList>
            <person name="Kawai M."/>
            <person name="Futagami T."/>
            <person name="Toyoda A."/>
            <person name="Takaki Y."/>
            <person name="Nishi S."/>
            <person name="Hori S."/>
            <person name="Arai W."/>
            <person name="Tsubouchi T."/>
            <person name="Morono Y."/>
            <person name="Uchiyama I."/>
            <person name="Ito T."/>
            <person name="Fujiyama A."/>
            <person name="Inagaki F."/>
            <person name="Takami H."/>
        </authorList>
    </citation>
    <scope>NUCLEOTIDE SEQUENCE</scope>
    <source>
        <strain evidence="1">Expedition CK06-06</strain>
    </source>
</reference>
<sequence length="193" mass="21334">MVAILERKQSSPGSVSSNAYLSQEFSQPQTGNFSVQWDIYVDEILNISAPDRSGWMLIGDNTDSMRPGPNSDNSERFVYMAFFKDEGGSSGTMELVARDNDDDWTSFTTIDTGLNLDQWYTIRVDLNLDADTYDVSVNDVYKSTLTSRVVKDSVTHISFAQWDTGAGTFYVDNVSATTVLLNNAPTSGFVSIV</sequence>